<organism evidence="4 5">
    <name type="scientific">Vitrella brassicaformis (strain CCMP3155)</name>
    <dbReference type="NCBI Taxonomy" id="1169540"/>
    <lineage>
        <taxon>Eukaryota</taxon>
        <taxon>Sar</taxon>
        <taxon>Alveolata</taxon>
        <taxon>Colpodellida</taxon>
        <taxon>Vitrellaceae</taxon>
        <taxon>Vitrella</taxon>
    </lineage>
</organism>
<dbReference type="PROSITE" id="PS50102">
    <property type="entry name" value="RRM"/>
    <property type="match status" value="3"/>
</dbReference>
<feature type="compositionally biased region" description="Pro residues" evidence="2">
    <location>
        <begin position="404"/>
        <end position="415"/>
    </location>
</feature>
<dbReference type="InParanoid" id="A0A0G4FTL5"/>
<dbReference type="EMBL" id="CDMY01000499">
    <property type="protein sequence ID" value="CEM18281.1"/>
    <property type="molecule type" value="Genomic_DNA"/>
</dbReference>
<dbReference type="InterPro" id="IPR035979">
    <property type="entry name" value="RBD_domain_sf"/>
</dbReference>
<dbReference type="InterPro" id="IPR012677">
    <property type="entry name" value="Nucleotide-bd_a/b_plait_sf"/>
</dbReference>
<feature type="compositionally biased region" description="Low complexity" evidence="2">
    <location>
        <begin position="7"/>
        <end position="35"/>
    </location>
</feature>
<proteinExistence type="predicted"/>
<keyword evidence="1" id="KW-0694">RNA-binding</keyword>
<evidence type="ECO:0000259" key="3">
    <source>
        <dbReference type="PROSITE" id="PS50102"/>
    </source>
</evidence>
<evidence type="ECO:0000313" key="5">
    <source>
        <dbReference type="Proteomes" id="UP000041254"/>
    </source>
</evidence>
<dbReference type="SMART" id="SM00360">
    <property type="entry name" value="RRM"/>
    <property type="match status" value="4"/>
</dbReference>
<dbReference type="InterPro" id="IPR000504">
    <property type="entry name" value="RRM_dom"/>
</dbReference>
<feature type="region of interest" description="Disordered" evidence="2">
    <location>
        <begin position="1"/>
        <end position="69"/>
    </location>
</feature>
<evidence type="ECO:0000256" key="2">
    <source>
        <dbReference type="SAM" id="MobiDB-lite"/>
    </source>
</evidence>
<evidence type="ECO:0000313" key="4">
    <source>
        <dbReference type="EMBL" id="CEM18281.1"/>
    </source>
</evidence>
<feature type="region of interest" description="Disordered" evidence="2">
    <location>
        <begin position="96"/>
        <end position="168"/>
    </location>
</feature>
<feature type="compositionally biased region" description="Low complexity" evidence="2">
    <location>
        <begin position="43"/>
        <end position="69"/>
    </location>
</feature>
<keyword evidence="5" id="KW-1185">Reference proteome</keyword>
<feature type="region of interest" description="Disordered" evidence="2">
    <location>
        <begin position="765"/>
        <end position="836"/>
    </location>
</feature>
<dbReference type="STRING" id="1169540.A0A0G4FTL5"/>
<reference evidence="4 5" key="1">
    <citation type="submission" date="2014-11" db="EMBL/GenBank/DDBJ databases">
        <authorList>
            <person name="Zhu J."/>
            <person name="Qi W."/>
            <person name="Song R."/>
        </authorList>
    </citation>
    <scope>NUCLEOTIDE SEQUENCE [LARGE SCALE GENOMIC DNA]</scope>
</reference>
<dbReference type="VEuPathDB" id="CryptoDB:Vbra_16188"/>
<feature type="compositionally biased region" description="Gly residues" evidence="2">
    <location>
        <begin position="150"/>
        <end position="160"/>
    </location>
</feature>
<dbReference type="Proteomes" id="UP000041254">
    <property type="component" value="Unassembled WGS sequence"/>
</dbReference>
<dbReference type="AlphaFoldDB" id="A0A0G4FTL5"/>
<feature type="domain" description="RRM" evidence="3">
    <location>
        <begin position="690"/>
        <end position="767"/>
    </location>
</feature>
<dbReference type="SUPFAM" id="SSF54928">
    <property type="entry name" value="RNA-binding domain, RBD"/>
    <property type="match status" value="4"/>
</dbReference>
<feature type="domain" description="RRM" evidence="3">
    <location>
        <begin position="565"/>
        <end position="639"/>
    </location>
</feature>
<feature type="compositionally biased region" description="Low complexity" evidence="2">
    <location>
        <begin position="793"/>
        <end position="836"/>
    </location>
</feature>
<sequence>MSTQVHSTSLSAAATTAAAAASAAPTAAQPSDSPAPALPPVPSSTTPVAQPITPGTLTPPLSTPTATSTSGIIPGLAAATASTPVTSPHAQVATISTQTGTSTPAPRSPAATRPPTATTAATTPTTVPSSAAAAAVGPGGGFIEGERGSGRGGLRGGPGGQHDEGVQTSVTPTNTLFFRSLNRAVREDDLEKLVGPFCEGGPPRILLQAQKGHAFVQLPSVSAAQRCLTYFQQTPPTVKGTMVQCAYSARDVASQKELLQTLRESSRVLLVHVVNCMYEMNIDILHQIFSRYGIVEKIVTFTRDPSAFQAMVQFANAKNATDAMRHLDNQNIFGDANTLKIQYSTFSELTVRFNNSKSRDYNNPNLPPGPQARAQAAQLEDVRRGGRGRAAGPAGGSTLMGGVGPPPGRGAPPPQAMATPPGATTLAQPSPFPPYHPSPAHPHPHQHPHPSAHGPPSYPPLSIPTMPPVSLKPLSPVGPLSRLPIGMPGGVGPPPGAAAGPARIGPGPGMPGGPHPHGPPQMLPGGGPHIEPGGALPGGTTWTPEQASRLVGLLGIQSGNLQQTPVIICYGLDDSVTTCDHLFNLFSFYGIVTRVKILAKRGDTALIQFADAIFAILAHHFLQGVVIHGKLIRVGFSNNQEVTVPASYPSGRMEDPKTVRTRLYTAEQQRYAFGRTMNDRILRNACHPSPVLHVANIIPTVQEGELTDLFAQYGTVGGVRFLPQREKQESRMALVSMASINEGVQALIHLHNYRLRDRPLKVSFSKQKFDRRPSQSSQEAPSPSPRPTPPNHSGAGQEQQQQQQQQGASGAGASSTSGGGAAASSSPSAAAAGEAS</sequence>
<dbReference type="GO" id="GO:0003723">
    <property type="term" value="F:RNA binding"/>
    <property type="evidence" value="ECO:0007669"/>
    <property type="project" value="UniProtKB-UniRule"/>
</dbReference>
<gene>
    <name evidence="4" type="ORF">Vbra_16188</name>
</gene>
<feature type="compositionally biased region" description="Gly residues" evidence="2">
    <location>
        <begin position="393"/>
        <end position="403"/>
    </location>
</feature>
<feature type="compositionally biased region" description="Low complexity" evidence="2">
    <location>
        <begin position="99"/>
        <end position="136"/>
    </location>
</feature>
<dbReference type="OrthoDB" id="296632at2759"/>
<dbReference type="OMA" id="CRYPITR"/>
<protein>
    <recommendedName>
        <fullName evidence="3">RRM domain-containing protein</fullName>
    </recommendedName>
</protein>
<feature type="compositionally biased region" description="Pro residues" evidence="2">
    <location>
        <begin position="430"/>
        <end position="441"/>
    </location>
</feature>
<feature type="region of interest" description="Disordered" evidence="2">
    <location>
        <begin position="357"/>
        <end position="464"/>
    </location>
</feature>
<accession>A0A0G4FTL5</accession>
<feature type="domain" description="RRM" evidence="3">
    <location>
        <begin position="267"/>
        <end position="346"/>
    </location>
</feature>
<evidence type="ECO:0000256" key="1">
    <source>
        <dbReference type="PROSITE-ProRule" id="PRU00176"/>
    </source>
</evidence>
<dbReference type="PANTHER" id="PTHR15592">
    <property type="entry name" value="MATRIN 3/NUCLEAR PROTEIN 220-RELATED"/>
    <property type="match status" value="1"/>
</dbReference>
<name>A0A0G4FTL5_VITBC</name>
<dbReference type="Gene3D" id="3.30.70.330">
    <property type="match status" value="4"/>
</dbReference>
<dbReference type="Pfam" id="PF13893">
    <property type="entry name" value="RRM_5"/>
    <property type="match status" value="3"/>
</dbReference>
<dbReference type="PhylomeDB" id="A0A0G4FTL5"/>